<keyword evidence="2" id="KW-1185">Reference proteome</keyword>
<sequence>MPSGEALVFIASKHTTPTRQRVLWRVSVADAKKICSDSRTAGPHYMLCFTTRNIDDPAAFVYVPDDGRHAEILRDHNIRVIRDHTTRQPVAKPQPQ</sequence>
<accession>A0ABY8XY41</accession>
<evidence type="ECO:0000313" key="2">
    <source>
        <dbReference type="Proteomes" id="UP001227101"/>
    </source>
</evidence>
<organism evidence="1 2">
    <name type="scientific">Amycolatopsis nalaikhensis</name>
    <dbReference type="NCBI Taxonomy" id="715472"/>
    <lineage>
        <taxon>Bacteria</taxon>
        <taxon>Bacillati</taxon>
        <taxon>Actinomycetota</taxon>
        <taxon>Actinomycetes</taxon>
        <taxon>Pseudonocardiales</taxon>
        <taxon>Pseudonocardiaceae</taxon>
        <taxon>Amycolatopsis</taxon>
    </lineage>
</organism>
<dbReference type="RefSeq" id="WP_285458244.1">
    <property type="nucleotide sequence ID" value="NZ_CP127173.1"/>
</dbReference>
<evidence type="ECO:0000313" key="1">
    <source>
        <dbReference type="EMBL" id="WIV60652.1"/>
    </source>
</evidence>
<name>A0ABY8XY41_9PSEU</name>
<proteinExistence type="predicted"/>
<gene>
    <name evidence="1" type="ORF">QP939_19600</name>
</gene>
<reference evidence="1 2" key="1">
    <citation type="submission" date="2023-06" db="EMBL/GenBank/DDBJ databases">
        <authorList>
            <person name="Oyuntsetseg B."/>
            <person name="Kim S.B."/>
        </authorList>
    </citation>
    <scope>NUCLEOTIDE SEQUENCE [LARGE SCALE GENOMIC DNA]</scope>
    <source>
        <strain evidence="1 2">2-2</strain>
    </source>
</reference>
<protein>
    <submittedName>
        <fullName evidence="1">Uncharacterized protein</fullName>
    </submittedName>
</protein>
<dbReference type="EMBL" id="CP127173">
    <property type="protein sequence ID" value="WIV60652.1"/>
    <property type="molecule type" value="Genomic_DNA"/>
</dbReference>
<dbReference type="Proteomes" id="UP001227101">
    <property type="component" value="Chromosome"/>
</dbReference>